<dbReference type="AlphaFoldDB" id="A0A151K0C4"/>
<organism evidence="1 2">
    <name type="scientific">Trachymyrmex septentrionalis</name>
    <dbReference type="NCBI Taxonomy" id="34720"/>
    <lineage>
        <taxon>Eukaryota</taxon>
        <taxon>Metazoa</taxon>
        <taxon>Ecdysozoa</taxon>
        <taxon>Arthropoda</taxon>
        <taxon>Hexapoda</taxon>
        <taxon>Insecta</taxon>
        <taxon>Pterygota</taxon>
        <taxon>Neoptera</taxon>
        <taxon>Endopterygota</taxon>
        <taxon>Hymenoptera</taxon>
        <taxon>Apocrita</taxon>
        <taxon>Aculeata</taxon>
        <taxon>Formicoidea</taxon>
        <taxon>Formicidae</taxon>
        <taxon>Myrmicinae</taxon>
        <taxon>Trachymyrmex</taxon>
    </lineage>
</organism>
<dbReference type="EMBL" id="KQ981319">
    <property type="protein sequence ID" value="KYN42715.1"/>
    <property type="molecule type" value="Genomic_DNA"/>
</dbReference>
<keyword evidence="2" id="KW-1185">Reference proteome</keyword>
<reference evidence="1 2" key="1">
    <citation type="submission" date="2016-03" db="EMBL/GenBank/DDBJ databases">
        <title>Trachymyrmex septentrionalis WGS genome.</title>
        <authorList>
            <person name="Nygaard S."/>
            <person name="Hu H."/>
            <person name="Boomsma J."/>
            <person name="Zhang G."/>
        </authorList>
    </citation>
    <scope>NUCLEOTIDE SEQUENCE [LARGE SCALE GENOMIC DNA]</scope>
    <source>
        <strain evidence="1">Tsep2-gDNA-1</strain>
        <tissue evidence="1">Whole body</tissue>
    </source>
</reference>
<dbReference type="PANTHER" id="PTHR21301:SF10">
    <property type="entry name" value="REVERSE TRANSCRIPTASE DOMAIN-CONTAINING PROTEIN"/>
    <property type="match status" value="1"/>
</dbReference>
<sequence>LPRSYELPKVHKDSYPLRMIVSCINSPFFNLATFLKDVIDKSIKKKPLSPILADVIIQDLECNIFKTLTTHILLYYRYIIVDDVIIVAPNDHINKILYSFNSYHEKIKFIVEYGDNSGINFLDIKLLDVKEERVLKYLEKGWGESRWQRIAGFRLGNEMKGGIGRREQNRIMCRLCGGQRETWEHVWEEYRSWKEGEGSWQKARRDG</sequence>
<dbReference type="Proteomes" id="UP000078541">
    <property type="component" value="Unassembled WGS sequence"/>
</dbReference>
<evidence type="ECO:0000313" key="2">
    <source>
        <dbReference type="Proteomes" id="UP000078541"/>
    </source>
</evidence>
<protein>
    <recommendedName>
        <fullName evidence="3">Reverse transcriptase domain-containing protein</fullName>
    </recommendedName>
</protein>
<accession>A0A151K0C4</accession>
<feature type="non-terminal residue" evidence="1">
    <location>
        <position position="1"/>
    </location>
</feature>
<proteinExistence type="predicted"/>
<dbReference type="PANTHER" id="PTHR21301">
    <property type="entry name" value="REVERSE TRANSCRIPTASE"/>
    <property type="match status" value="1"/>
</dbReference>
<evidence type="ECO:0000313" key="1">
    <source>
        <dbReference type="EMBL" id="KYN42715.1"/>
    </source>
</evidence>
<evidence type="ECO:0008006" key="3">
    <source>
        <dbReference type="Google" id="ProtNLM"/>
    </source>
</evidence>
<gene>
    <name evidence="1" type="ORF">ALC56_02844</name>
</gene>
<name>A0A151K0C4_9HYME</name>